<dbReference type="InterPro" id="IPR038762">
    <property type="entry name" value="ABM_predict"/>
</dbReference>
<proteinExistence type="predicted"/>
<dbReference type="SUPFAM" id="SSF54909">
    <property type="entry name" value="Dimeric alpha+beta barrel"/>
    <property type="match status" value="1"/>
</dbReference>
<keyword evidence="1" id="KW-0472">Membrane</keyword>
<dbReference type="RefSeq" id="WP_413263031.1">
    <property type="nucleotide sequence ID" value="NZ_JBHFNR010000075.1"/>
</dbReference>
<organism evidence="2 3">
    <name type="scientific">Floridaenema flaviceps BLCC-F50</name>
    <dbReference type="NCBI Taxonomy" id="3153642"/>
    <lineage>
        <taxon>Bacteria</taxon>
        <taxon>Bacillati</taxon>
        <taxon>Cyanobacteriota</taxon>
        <taxon>Cyanophyceae</taxon>
        <taxon>Oscillatoriophycideae</taxon>
        <taxon>Aerosakkonematales</taxon>
        <taxon>Aerosakkonemataceae</taxon>
        <taxon>Floridanema</taxon>
        <taxon>Floridanema flaviceps</taxon>
    </lineage>
</organism>
<evidence type="ECO:0008006" key="4">
    <source>
        <dbReference type="Google" id="ProtNLM"/>
    </source>
</evidence>
<keyword evidence="3" id="KW-1185">Reference proteome</keyword>
<evidence type="ECO:0000256" key="1">
    <source>
        <dbReference type="SAM" id="Phobius"/>
    </source>
</evidence>
<evidence type="ECO:0000313" key="2">
    <source>
        <dbReference type="EMBL" id="MFB2893369.1"/>
    </source>
</evidence>
<dbReference type="PANTHER" id="PTHR40057:SF1">
    <property type="entry name" value="SLR1162 PROTEIN"/>
    <property type="match status" value="1"/>
</dbReference>
<keyword evidence="1" id="KW-0812">Transmembrane</keyword>
<dbReference type="Gene3D" id="3.30.70.100">
    <property type="match status" value="1"/>
</dbReference>
<comment type="caution">
    <text evidence="2">The sequence shown here is derived from an EMBL/GenBank/DDBJ whole genome shotgun (WGS) entry which is preliminary data.</text>
</comment>
<dbReference type="EMBL" id="JBHFNR010000075">
    <property type="protein sequence ID" value="MFB2893369.1"/>
    <property type="molecule type" value="Genomic_DNA"/>
</dbReference>
<protein>
    <recommendedName>
        <fullName evidence="4">Antibiotic biosynthesis monooxygenase</fullName>
    </recommendedName>
</protein>
<feature type="transmembrane region" description="Helical" evidence="1">
    <location>
        <begin position="202"/>
        <end position="220"/>
    </location>
</feature>
<sequence>MPKPPIERIFYSTLVTEHIVPKGKDVVFQRWHNSVIQVAKKQVGFVRSDRCPPLPCKDDVVKWYTIIHFDSPAHLHDWIKSDDRKRLLEAGQEIFRAYRFKSFTTGLEGWFSQSSGSEENNLEPPPWKQILSVVLGLYPIIMLQSRLFTNLGIMQSWSLASSMLINNLITSSILTLAVMPIISRMFSFWLRPSYRRYSWKTEIWGLTIVIAAMGCMVVFFNQF</sequence>
<evidence type="ECO:0000313" key="3">
    <source>
        <dbReference type="Proteomes" id="UP001576784"/>
    </source>
</evidence>
<reference evidence="2 3" key="1">
    <citation type="submission" date="2024-09" db="EMBL/GenBank/DDBJ databases">
        <title>Floridaenema gen nov. (Aerosakkonemataceae, Aerosakkonematales ord. nov., Cyanobacteria) from benthic tropical and subtropical fresh waters, with the description of four new species.</title>
        <authorList>
            <person name="Moretto J.A."/>
            <person name="Berthold D.E."/>
            <person name="Lefler F.W."/>
            <person name="Huang I.-S."/>
            <person name="Laughinghouse H. IV."/>
        </authorList>
    </citation>
    <scope>NUCLEOTIDE SEQUENCE [LARGE SCALE GENOMIC DNA]</scope>
    <source>
        <strain evidence="2 3">BLCC-F50</strain>
    </source>
</reference>
<accession>A0ABV4XNT7</accession>
<dbReference type="InterPro" id="IPR011008">
    <property type="entry name" value="Dimeric_a/b-barrel"/>
</dbReference>
<name>A0ABV4XNT7_9CYAN</name>
<feature type="transmembrane region" description="Helical" evidence="1">
    <location>
        <begin position="168"/>
        <end position="190"/>
    </location>
</feature>
<dbReference type="PANTHER" id="PTHR40057">
    <property type="entry name" value="SLR1162 PROTEIN"/>
    <property type="match status" value="1"/>
</dbReference>
<keyword evidence="1" id="KW-1133">Transmembrane helix</keyword>
<gene>
    <name evidence="2" type="ORF">ACE1CI_10690</name>
</gene>
<dbReference type="Proteomes" id="UP001576784">
    <property type="component" value="Unassembled WGS sequence"/>
</dbReference>